<evidence type="ECO:0000313" key="1">
    <source>
        <dbReference type="EMBL" id="OAD01440.1"/>
    </source>
</evidence>
<gene>
    <name evidence="1" type="ORF">MUCCIDRAFT_165317</name>
</gene>
<dbReference type="Proteomes" id="UP000077051">
    <property type="component" value="Unassembled WGS sequence"/>
</dbReference>
<evidence type="ECO:0000313" key="2">
    <source>
        <dbReference type="Proteomes" id="UP000077051"/>
    </source>
</evidence>
<dbReference type="VEuPathDB" id="FungiDB:MUCCIDRAFT_165317"/>
<name>A0A162QEU4_MUCCL</name>
<comment type="caution">
    <text evidence="1">The sequence shown here is derived from an EMBL/GenBank/DDBJ whole genome shotgun (WGS) entry which is preliminary data.</text>
</comment>
<proteinExistence type="predicted"/>
<dbReference type="AlphaFoldDB" id="A0A162QEU4"/>
<keyword evidence="2" id="KW-1185">Reference proteome</keyword>
<organism evidence="1 2">
    <name type="scientific">Mucor lusitanicus CBS 277.49</name>
    <dbReference type="NCBI Taxonomy" id="747725"/>
    <lineage>
        <taxon>Eukaryota</taxon>
        <taxon>Fungi</taxon>
        <taxon>Fungi incertae sedis</taxon>
        <taxon>Mucoromycota</taxon>
        <taxon>Mucoromycotina</taxon>
        <taxon>Mucoromycetes</taxon>
        <taxon>Mucorales</taxon>
        <taxon>Mucorineae</taxon>
        <taxon>Mucoraceae</taxon>
        <taxon>Mucor</taxon>
    </lineage>
</organism>
<reference evidence="1 2" key="1">
    <citation type="submission" date="2015-06" db="EMBL/GenBank/DDBJ databases">
        <title>Expansion of signal transduction pathways in fungi by whole-genome duplication.</title>
        <authorList>
            <consortium name="DOE Joint Genome Institute"/>
            <person name="Corrochano L.M."/>
            <person name="Kuo A."/>
            <person name="Marcet-Houben M."/>
            <person name="Polaino S."/>
            <person name="Salamov A."/>
            <person name="Villalobos J.M."/>
            <person name="Alvarez M.I."/>
            <person name="Avalos J."/>
            <person name="Benito E.P."/>
            <person name="Benoit I."/>
            <person name="Burger G."/>
            <person name="Camino L.P."/>
            <person name="Canovas D."/>
            <person name="Cerda-Olmedo E."/>
            <person name="Cheng J.-F."/>
            <person name="Dominguez A."/>
            <person name="Elias M."/>
            <person name="Eslava A.P."/>
            <person name="Glaser F."/>
            <person name="Grimwood J."/>
            <person name="Gutierrez G."/>
            <person name="Heitman J."/>
            <person name="Henrissat B."/>
            <person name="Iturriaga E.A."/>
            <person name="Lang B.F."/>
            <person name="Lavin J.L."/>
            <person name="Lee S."/>
            <person name="Li W."/>
            <person name="Lindquist E."/>
            <person name="Lopez-Garcia S."/>
            <person name="Luque E.M."/>
            <person name="Marcos A.T."/>
            <person name="Martin J."/>
            <person name="Mccluskey K."/>
            <person name="Medina H.R."/>
            <person name="Miralles-Duran A."/>
            <person name="Miyazaki A."/>
            <person name="Munoz-Torres E."/>
            <person name="Oguiza J.A."/>
            <person name="Ohm R."/>
            <person name="Olmedo M."/>
            <person name="Orejas M."/>
            <person name="Ortiz-Castellanos L."/>
            <person name="Pisabarro A.G."/>
            <person name="Rodriguez-Romero J."/>
            <person name="Ruiz-Herrera J."/>
            <person name="Ruiz-Vazquez R."/>
            <person name="Sanz C."/>
            <person name="Schackwitz W."/>
            <person name="Schmutz J."/>
            <person name="Shahriari M."/>
            <person name="Shelest E."/>
            <person name="Silva-Franco F."/>
            <person name="Soanes D."/>
            <person name="Syed K."/>
            <person name="Tagua V.G."/>
            <person name="Talbot N.J."/>
            <person name="Thon M."/>
            <person name="De Vries R.P."/>
            <person name="Wiebenga A."/>
            <person name="Yadav J.S."/>
            <person name="Braun E.L."/>
            <person name="Baker S."/>
            <person name="Garre V."/>
            <person name="Horwitz B."/>
            <person name="Torres-Martinez S."/>
            <person name="Idnurm A."/>
            <person name="Herrera-Estrella A."/>
            <person name="Gabaldon T."/>
            <person name="Grigoriev I.V."/>
        </authorList>
    </citation>
    <scope>NUCLEOTIDE SEQUENCE [LARGE SCALE GENOMIC DNA]</scope>
    <source>
        <strain evidence="1 2">CBS 277.49</strain>
    </source>
</reference>
<dbReference type="EMBL" id="AMYB01000006">
    <property type="protein sequence ID" value="OAD01440.1"/>
    <property type="molecule type" value="Genomic_DNA"/>
</dbReference>
<protein>
    <submittedName>
        <fullName evidence="1">Uncharacterized protein</fullName>
    </submittedName>
</protein>
<sequence length="158" mass="18348">MSLKRMSSTTLFQKDKINFTIHKLGFTASVESYQISVAFDDRMDQLVAKIKENLGRGEFAVFELYLCNNTTLLQEPHLFLGKPLLEDEGFAMKVEYSEYQAVQETFDPLPYFNRSGNNHIAVEFDMPIKKCSEVSFIYMSQLMRFLGIQTINQSHFKF</sequence>
<accession>A0A162QEU4</accession>